<dbReference type="AlphaFoldDB" id="A0A831UE72"/>
<keyword evidence="1" id="KW-0472">Membrane</keyword>
<organism evidence="2">
    <name type="scientific">Geobacter metallireducens</name>
    <dbReference type="NCBI Taxonomy" id="28232"/>
    <lineage>
        <taxon>Bacteria</taxon>
        <taxon>Pseudomonadati</taxon>
        <taxon>Thermodesulfobacteriota</taxon>
        <taxon>Desulfuromonadia</taxon>
        <taxon>Geobacterales</taxon>
        <taxon>Geobacteraceae</taxon>
        <taxon>Geobacter</taxon>
    </lineage>
</organism>
<keyword evidence="1" id="KW-0812">Transmembrane</keyword>
<feature type="transmembrane region" description="Helical" evidence="1">
    <location>
        <begin position="7"/>
        <end position="26"/>
    </location>
</feature>
<dbReference type="EMBL" id="DSOV01000062">
    <property type="protein sequence ID" value="HEN43487.1"/>
    <property type="molecule type" value="Genomic_DNA"/>
</dbReference>
<reference evidence="2" key="1">
    <citation type="journal article" date="2020" name="mSystems">
        <title>Genome- and Community-Level Interaction Insights into Carbon Utilization and Element Cycling Functions of Hydrothermarchaeota in Hydrothermal Sediment.</title>
        <authorList>
            <person name="Zhou Z."/>
            <person name="Liu Y."/>
            <person name="Xu W."/>
            <person name="Pan J."/>
            <person name="Luo Z.H."/>
            <person name="Li M."/>
        </authorList>
    </citation>
    <scope>NUCLEOTIDE SEQUENCE [LARGE SCALE GENOMIC DNA]</scope>
    <source>
        <strain evidence="2">SpSt-349</strain>
    </source>
</reference>
<proteinExistence type="predicted"/>
<keyword evidence="1" id="KW-1133">Transmembrane helix</keyword>
<feature type="transmembrane region" description="Helical" evidence="1">
    <location>
        <begin position="32"/>
        <end position="53"/>
    </location>
</feature>
<protein>
    <submittedName>
        <fullName evidence="2">Uncharacterized protein</fullName>
    </submittedName>
</protein>
<accession>A0A831UE72</accession>
<name>A0A831UE72_GEOME</name>
<comment type="caution">
    <text evidence="2">The sequence shown here is derived from an EMBL/GenBank/DDBJ whole genome shotgun (WGS) entry which is preliminary data.</text>
</comment>
<gene>
    <name evidence="2" type="ORF">ENQ87_14145</name>
</gene>
<evidence type="ECO:0000256" key="1">
    <source>
        <dbReference type="SAM" id="Phobius"/>
    </source>
</evidence>
<sequence length="59" mass="6443">MSGMAGFMTFVFLIVVSPVLLMMIANPWSFPVSLAVGWAIVAAGGTPVLWSWFRHHHVA</sequence>
<evidence type="ECO:0000313" key="2">
    <source>
        <dbReference type="EMBL" id="HEN43487.1"/>
    </source>
</evidence>